<sequence>MRYAQGGGLTDEWRAFREKLRMEAAERFVLGDENVVIAHDLRVGVRSVQ</sequence>
<accession>A0A3M0I1M7</accession>
<dbReference type="EMBL" id="PENI01000021">
    <property type="protein sequence ID" value="RMB82715.1"/>
    <property type="molecule type" value="Genomic_DNA"/>
</dbReference>
<proteinExistence type="predicted"/>
<evidence type="ECO:0000313" key="1">
    <source>
        <dbReference type="EMBL" id="RMB82715.1"/>
    </source>
</evidence>
<organism evidence="1 2">
    <name type="scientific">Streptomyces shenzhenensis</name>
    <dbReference type="NCBI Taxonomy" id="943815"/>
    <lineage>
        <taxon>Bacteria</taxon>
        <taxon>Bacillati</taxon>
        <taxon>Actinomycetota</taxon>
        <taxon>Actinomycetes</taxon>
        <taxon>Kitasatosporales</taxon>
        <taxon>Streptomycetaceae</taxon>
        <taxon>Streptomyces</taxon>
    </lineage>
</organism>
<comment type="caution">
    <text evidence="1">The sequence shown here is derived from an EMBL/GenBank/DDBJ whole genome shotgun (WGS) entry which is preliminary data.</text>
</comment>
<gene>
    <name evidence="1" type="ORF">CTZ28_27860</name>
</gene>
<protein>
    <submittedName>
        <fullName evidence="1">Transposase</fullName>
    </submittedName>
</protein>
<name>A0A3M0I1M7_9ACTN</name>
<dbReference type="Proteomes" id="UP000270471">
    <property type="component" value="Unassembled WGS sequence"/>
</dbReference>
<evidence type="ECO:0000313" key="2">
    <source>
        <dbReference type="Proteomes" id="UP000270471"/>
    </source>
</evidence>
<keyword evidence="2" id="KW-1185">Reference proteome</keyword>
<reference evidence="1 2" key="1">
    <citation type="submission" date="2017-11" db="EMBL/GenBank/DDBJ databases">
        <title>Draft genome of actinobacteria isolated from guarana (Paullinia cupana (Mart.) Ducke.</title>
        <authorList>
            <person name="Siqueira K.A."/>
            <person name="Liotti R.G."/>
            <person name="Mendes T.A.O."/>
            <person name="Soares M.A."/>
        </authorList>
    </citation>
    <scope>NUCLEOTIDE SEQUENCE [LARGE SCALE GENOMIC DNA]</scope>
    <source>
        <strain evidence="1 2">193</strain>
    </source>
</reference>
<dbReference type="AlphaFoldDB" id="A0A3M0I1M7"/>
<feature type="non-terminal residue" evidence="1">
    <location>
        <position position="49"/>
    </location>
</feature>